<reference evidence="1" key="1">
    <citation type="submission" date="2023-07" db="EMBL/GenBank/DDBJ databases">
        <title>draft genome sequence of fig (Ficus carica).</title>
        <authorList>
            <person name="Takahashi T."/>
            <person name="Nishimura K."/>
        </authorList>
    </citation>
    <scope>NUCLEOTIDE SEQUENCE</scope>
</reference>
<dbReference type="EMBL" id="BTGU01002532">
    <property type="protein sequence ID" value="GMN19662.1"/>
    <property type="molecule type" value="Genomic_DNA"/>
</dbReference>
<name>A0AA88CKG4_FICCA</name>
<proteinExistence type="predicted"/>
<sequence length="82" mass="9295">MVANASCSVEGSEQEQCQCIDNQNYNYRPNNLPTHYHPGYGIMRTSLMPIKECFTTSSEFSSTNAREEAIVGRLFKCLYYGV</sequence>
<protein>
    <submittedName>
        <fullName evidence="1">Uncharacterized protein</fullName>
    </submittedName>
</protein>
<keyword evidence="2" id="KW-1185">Reference proteome</keyword>
<dbReference type="Proteomes" id="UP001187192">
    <property type="component" value="Unassembled WGS sequence"/>
</dbReference>
<evidence type="ECO:0000313" key="1">
    <source>
        <dbReference type="EMBL" id="GMN19662.1"/>
    </source>
</evidence>
<organism evidence="1 2">
    <name type="scientific">Ficus carica</name>
    <name type="common">Common fig</name>
    <dbReference type="NCBI Taxonomy" id="3494"/>
    <lineage>
        <taxon>Eukaryota</taxon>
        <taxon>Viridiplantae</taxon>
        <taxon>Streptophyta</taxon>
        <taxon>Embryophyta</taxon>
        <taxon>Tracheophyta</taxon>
        <taxon>Spermatophyta</taxon>
        <taxon>Magnoliopsida</taxon>
        <taxon>eudicotyledons</taxon>
        <taxon>Gunneridae</taxon>
        <taxon>Pentapetalae</taxon>
        <taxon>rosids</taxon>
        <taxon>fabids</taxon>
        <taxon>Rosales</taxon>
        <taxon>Moraceae</taxon>
        <taxon>Ficeae</taxon>
        <taxon>Ficus</taxon>
    </lineage>
</organism>
<comment type="caution">
    <text evidence="1">The sequence shown here is derived from an EMBL/GenBank/DDBJ whole genome shotgun (WGS) entry which is preliminary data.</text>
</comment>
<gene>
    <name evidence="1" type="ORF">TIFTF001_042905</name>
</gene>
<accession>A0AA88CKG4</accession>
<evidence type="ECO:0000313" key="2">
    <source>
        <dbReference type="Proteomes" id="UP001187192"/>
    </source>
</evidence>
<dbReference type="AlphaFoldDB" id="A0AA88CKG4"/>